<feature type="compositionally biased region" description="Gly residues" evidence="1">
    <location>
        <begin position="58"/>
        <end position="76"/>
    </location>
</feature>
<gene>
    <name evidence="2" type="ORF">ACJIZ3_023561</name>
</gene>
<reference evidence="2 3" key="1">
    <citation type="submission" date="2024-12" db="EMBL/GenBank/DDBJ databases">
        <title>The unique morphological basis and parallel evolutionary history of personate flowers in Penstemon.</title>
        <authorList>
            <person name="Depatie T.H."/>
            <person name="Wessinger C.A."/>
        </authorList>
    </citation>
    <scope>NUCLEOTIDE SEQUENCE [LARGE SCALE GENOMIC DNA]</scope>
    <source>
        <strain evidence="2">WTNN_2</strain>
        <tissue evidence="2">Leaf</tissue>
    </source>
</reference>
<dbReference type="EMBL" id="JBJXBP010000003">
    <property type="protein sequence ID" value="KAL3838970.1"/>
    <property type="molecule type" value="Genomic_DNA"/>
</dbReference>
<dbReference type="Proteomes" id="UP001634393">
    <property type="component" value="Unassembled WGS sequence"/>
</dbReference>
<evidence type="ECO:0000313" key="2">
    <source>
        <dbReference type="EMBL" id="KAL3838970.1"/>
    </source>
</evidence>
<evidence type="ECO:0000256" key="1">
    <source>
        <dbReference type="SAM" id="MobiDB-lite"/>
    </source>
</evidence>
<protein>
    <submittedName>
        <fullName evidence="2">Uncharacterized protein</fullName>
    </submittedName>
</protein>
<feature type="region of interest" description="Disordered" evidence="1">
    <location>
        <begin position="37"/>
        <end position="88"/>
    </location>
</feature>
<evidence type="ECO:0000313" key="3">
    <source>
        <dbReference type="Proteomes" id="UP001634393"/>
    </source>
</evidence>
<feature type="compositionally biased region" description="Basic and acidic residues" evidence="1">
    <location>
        <begin position="44"/>
        <end position="55"/>
    </location>
</feature>
<accession>A0ABD3TPL1</accession>
<proteinExistence type="predicted"/>
<name>A0ABD3TPL1_9LAMI</name>
<dbReference type="AlphaFoldDB" id="A0ABD3TPL1"/>
<organism evidence="2 3">
    <name type="scientific">Penstemon smallii</name>
    <dbReference type="NCBI Taxonomy" id="265156"/>
    <lineage>
        <taxon>Eukaryota</taxon>
        <taxon>Viridiplantae</taxon>
        <taxon>Streptophyta</taxon>
        <taxon>Embryophyta</taxon>
        <taxon>Tracheophyta</taxon>
        <taxon>Spermatophyta</taxon>
        <taxon>Magnoliopsida</taxon>
        <taxon>eudicotyledons</taxon>
        <taxon>Gunneridae</taxon>
        <taxon>Pentapetalae</taxon>
        <taxon>asterids</taxon>
        <taxon>lamiids</taxon>
        <taxon>Lamiales</taxon>
        <taxon>Plantaginaceae</taxon>
        <taxon>Cheloneae</taxon>
        <taxon>Penstemon</taxon>
    </lineage>
</organism>
<comment type="caution">
    <text evidence="2">The sequence shown here is derived from an EMBL/GenBank/DDBJ whole genome shotgun (WGS) entry which is preliminary data.</text>
</comment>
<keyword evidence="3" id="KW-1185">Reference proteome</keyword>
<sequence>MNIEQLLSSADTLRIFPKSQPSPGEFKYVGNKQYQSGKSWVQRGGEREKGGKWEDGDGGNGGGGGGFCSRGGGESCLGGESDRCGGEK</sequence>